<evidence type="ECO:0000256" key="1">
    <source>
        <dbReference type="ARBA" id="ARBA00005531"/>
    </source>
</evidence>
<accession>A0A4Y7WHH1</accession>
<feature type="domain" description="Chalcone/stilbene synthase N-terminal" evidence="5">
    <location>
        <begin position="24"/>
        <end position="205"/>
    </location>
</feature>
<dbReference type="AlphaFoldDB" id="A0A4Y7WHH1"/>
<organism evidence="7 8">
    <name type="scientific">Shouchella lehensis</name>
    <dbReference type="NCBI Taxonomy" id="300825"/>
    <lineage>
        <taxon>Bacteria</taxon>
        <taxon>Bacillati</taxon>
        <taxon>Bacillota</taxon>
        <taxon>Bacilli</taxon>
        <taxon>Bacillales</taxon>
        <taxon>Bacillaceae</taxon>
        <taxon>Shouchella</taxon>
    </lineage>
</organism>
<dbReference type="InterPro" id="IPR011141">
    <property type="entry name" value="Polyketide_synthase_type-III"/>
</dbReference>
<proteinExistence type="inferred from homology"/>
<comment type="caution">
    <text evidence="7">The sequence shown here is derived from an EMBL/GenBank/DDBJ whole genome shotgun (WGS) entry which is preliminary data.</text>
</comment>
<dbReference type="CDD" id="cd00831">
    <property type="entry name" value="CHS_like"/>
    <property type="match status" value="1"/>
</dbReference>
<dbReference type="GO" id="GO:0030639">
    <property type="term" value="P:polyketide biosynthetic process"/>
    <property type="evidence" value="ECO:0007669"/>
    <property type="project" value="TreeGrafter"/>
</dbReference>
<dbReference type="Proteomes" id="UP000298210">
    <property type="component" value="Unassembled WGS sequence"/>
</dbReference>
<dbReference type="SUPFAM" id="SSF53901">
    <property type="entry name" value="Thiolase-like"/>
    <property type="match status" value="1"/>
</dbReference>
<keyword evidence="3" id="KW-0012">Acyltransferase</keyword>
<dbReference type="InterPro" id="IPR001099">
    <property type="entry name" value="Chalcone/stilbene_synt_N"/>
</dbReference>
<dbReference type="EMBL" id="SNUX01000003">
    <property type="protein sequence ID" value="TES47676.1"/>
    <property type="molecule type" value="Genomic_DNA"/>
</dbReference>
<evidence type="ECO:0000313" key="7">
    <source>
        <dbReference type="EMBL" id="TES47676.1"/>
    </source>
</evidence>
<comment type="similarity">
    <text evidence="1">Belongs to the thiolase-like superfamily. Chalcone/stilbene synthases family.</text>
</comment>
<evidence type="ECO:0000259" key="5">
    <source>
        <dbReference type="Pfam" id="PF00195"/>
    </source>
</evidence>
<evidence type="ECO:0000256" key="3">
    <source>
        <dbReference type="ARBA" id="ARBA00023315"/>
    </source>
</evidence>
<dbReference type="Pfam" id="PF00195">
    <property type="entry name" value="Chal_sti_synt_N"/>
    <property type="match status" value="1"/>
</dbReference>
<dbReference type="Pfam" id="PF02797">
    <property type="entry name" value="Chal_sti_synt_C"/>
    <property type="match status" value="1"/>
</dbReference>
<evidence type="ECO:0000313" key="8">
    <source>
        <dbReference type="Proteomes" id="UP000298210"/>
    </source>
</evidence>
<dbReference type="FunFam" id="3.40.47.10:FF:000014">
    <property type="entry name" value="Chalcone synthase 1"/>
    <property type="match status" value="1"/>
</dbReference>
<reference evidence="7 8" key="1">
    <citation type="submission" date="2019-03" db="EMBL/GenBank/DDBJ databases">
        <authorList>
            <person name="Liu G."/>
        </authorList>
    </citation>
    <scope>NUCLEOTIDE SEQUENCE [LARGE SCALE GENOMIC DNA]</scope>
    <source>
        <strain evidence="7 8">DSM 19099</strain>
    </source>
</reference>
<evidence type="ECO:0000256" key="2">
    <source>
        <dbReference type="ARBA" id="ARBA00022679"/>
    </source>
</evidence>
<sequence>MPAILSVATADLPYELPQHQTMEFAKELFSESFQDIERLLKVFANGEIRKRHFSQPMEWFKEDHPLGDRNRCYIEDATTYSAMAIESCLEMGTFLKKSIQPSEIDAIVFVSSTGMSTPSLDARIMNKLPFRTDTKRIPLWGLGCAGGAAGLSRGYEYCLAYPKSAVLVVCVELCGLTFQKDDHSKSNLIGTSLFADGVACALLVGDQSPLLKERKQEEYVAIQSTQSTLMPDSEDVMGWDVQNNGLNVVFSRSIPSIVSNWLEPVVTDYLKKEDVALEDIDAFIAHPGGKKVLEAYEKALKFSSEKTALSRFVLSEYGNMSSPTVLYVLKACMEQEHEQGEKGLIAALGPGFCSEMLLVEWRGEGA</sequence>
<feature type="active site" description="Acyl-thioester intermediate" evidence="4">
    <location>
        <position position="144"/>
    </location>
</feature>
<dbReference type="PANTHER" id="PTHR11877">
    <property type="entry name" value="HYDROXYMETHYLGLUTARYL-COA SYNTHASE"/>
    <property type="match status" value="1"/>
</dbReference>
<gene>
    <name evidence="7" type="ORF">E2L03_10940</name>
</gene>
<dbReference type="InterPro" id="IPR012328">
    <property type="entry name" value="Chalcone/stilbene_synt_C"/>
</dbReference>
<dbReference type="Gene3D" id="3.40.47.10">
    <property type="match status" value="2"/>
</dbReference>
<name>A0A4Y7WHH1_9BACI</name>
<dbReference type="RefSeq" id="WP_055736961.1">
    <property type="nucleotide sequence ID" value="NZ_LDIM01000005.1"/>
</dbReference>
<dbReference type="InterPro" id="IPR016039">
    <property type="entry name" value="Thiolase-like"/>
</dbReference>
<keyword evidence="2" id="KW-0808">Transferase</keyword>
<dbReference type="PANTHER" id="PTHR11877:SF99">
    <property type="entry name" value="1,3,6,8-TETRAHYDROXYNAPHTHALENE SYNTHASE"/>
    <property type="match status" value="1"/>
</dbReference>
<evidence type="ECO:0000256" key="4">
    <source>
        <dbReference type="PIRSR" id="PIRSR000451-1"/>
    </source>
</evidence>
<feature type="domain" description="Chalcone/stilbene synthase C-terminal" evidence="6">
    <location>
        <begin position="222"/>
        <end position="359"/>
    </location>
</feature>
<protein>
    <submittedName>
        <fullName evidence="7">Type III polyketide synthase</fullName>
    </submittedName>
</protein>
<dbReference type="GO" id="GO:0016747">
    <property type="term" value="F:acyltransferase activity, transferring groups other than amino-acyl groups"/>
    <property type="evidence" value="ECO:0007669"/>
    <property type="project" value="InterPro"/>
</dbReference>
<dbReference type="PIRSF" id="PIRSF000451">
    <property type="entry name" value="PKS_III"/>
    <property type="match status" value="1"/>
</dbReference>
<evidence type="ECO:0000259" key="6">
    <source>
        <dbReference type="Pfam" id="PF02797"/>
    </source>
</evidence>